<feature type="region of interest" description="Disordered" evidence="1">
    <location>
        <begin position="1"/>
        <end position="76"/>
    </location>
</feature>
<name>A0A5J6FK28_9ACTN</name>
<keyword evidence="3" id="KW-1185">Reference proteome</keyword>
<dbReference type="InterPro" id="IPR006764">
    <property type="entry name" value="SAM_dep_MeTrfase_SAV2177_type"/>
</dbReference>
<reference evidence="2 3" key="1">
    <citation type="submission" date="2017-09" db="EMBL/GenBank/DDBJ databases">
        <authorList>
            <person name="Lee N."/>
            <person name="Cho B.-K."/>
        </authorList>
    </citation>
    <scope>NUCLEOTIDE SEQUENCE [LARGE SCALE GENOMIC DNA]</scope>
    <source>
        <strain evidence="2 3">ATCC 12769</strain>
    </source>
</reference>
<proteinExistence type="predicted"/>
<dbReference type="OrthoDB" id="4334964at2"/>
<organism evidence="2 3">
    <name type="scientific">Streptomyces nitrosporeus</name>
    <dbReference type="NCBI Taxonomy" id="28894"/>
    <lineage>
        <taxon>Bacteria</taxon>
        <taxon>Bacillati</taxon>
        <taxon>Actinomycetota</taxon>
        <taxon>Actinomycetes</taxon>
        <taxon>Kitasatosporales</taxon>
        <taxon>Streptomycetaceae</taxon>
        <taxon>Streptomyces</taxon>
    </lineage>
</organism>
<dbReference type="Pfam" id="PF04672">
    <property type="entry name" value="Methyltransf_19"/>
    <property type="match status" value="1"/>
</dbReference>
<dbReference type="AlphaFoldDB" id="A0A5J6FK28"/>
<dbReference type="Gene3D" id="3.40.50.150">
    <property type="entry name" value="Vaccinia Virus protein VP39"/>
    <property type="match status" value="1"/>
</dbReference>
<protein>
    <submittedName>
        <fullName evidence="2">Uncharacterized protein</fullName>
    </submittedName>
</protein>
<evidence type="ECO:0000256" key="1">
    <source>
        <dbReference type="SAM" id="MobiDB-lite"/>
    </source>
</evidence>
<sequence>MVTDGIARSSLDQRSTMSPCLLPTDLNQPQWPEMADDHNDAVTKGCACAADSSPADRPRSGAGGRPVLNDGSRGIGAAHERAQDACNGTGAIPYFLRPVDRIAAFFDGLELLEPGVAPVPFRWPRTSGKSREPAAS</sequence>
<dbReference type="Proteomes" id="UP000326178">
    <property type="component" value="Chromosome"/>
</dbReference>
<evidence type="ECO:0000313" key="2">
    <source>
        <dbReference type="EMBL" id="QEU76366.1"/>
    </source>
</evidence>
<dbReference type="KEGG" id="snk:CP967_03385"/>
<gene>
    <name evidence="2" type="ORF">CP967_03385</name>
</gene>
<dbReference type="EMBL" id="CP023702">
    <property type="protein sequence ID" value="QEU76366.1"/>
    <property type="molecule type" value="Genomic_DNA"/>
</dbReference>
<evidence type="ECO:0000313" key="3">
    <source>
        <dbReference type="Proteomes" id="UP000326178"/>
    </source>
</evidence>
<accession>A0A5J6FK28</accession>
<dbReference type="InterPro" id="IPR029063">
    <property type="entry name" value="SAM-dependent_MTases_sf"/>
</dbReference>